<dbReference type="OMA" id="FNWADHG"/>
<dbReference type="STRING" id="670483.S7RCD6"/>
<dbReference type="InterPro" id="IPR029058">
    <property type="entry name" value="AB_hydrolase_fold"/>
</dbReference>
<dbReference type="GeneID" id="19300910"/>
<reference evidence="3 4" key="1">
    <citation type="journal article" date="2012" name="Science">
        <title>The Paleozoic origin of enzymatic lignin decomposition reconstructed from 31 fungal genomes.</title>
        <authorList>
            <person name="Floudas D."/>
            <person name="Binder M."/>
            <person name="Riley R."/>
            <person name="Barry K."/>
            <person name="Blanchette R.A."/>
            <person name="Henrissat B."/>
            <person name="Martinez A.T."/>
            <person name="Otillar R."/>
            <person name="Spatafora J.W."/>
            <person name="Yadav J.S."/>
            <person name="Aerts A."/>
            <person name="Benoit I."/>
            <person name="Boyd A."/>
            <person name="Carlson A."/>
            <person name="Copeland A."/>
            <person name="Coutinho P.M."/>
            <person name="de Vries R.P."/>
            <person name="Ferreira P."/>
            <person name="Findley K."/>
            <person name="Foster B."/>
            <person name="Gaskell J."/>
            <person name="Glotzer D."/>
            <person name="Gorecki P."/>
            <person name="Heitman J."/>
            <person name="Hesse C."/>
            <person name="Hori C."/>
            <person name="Igarashi K."/>
            <person name="Jurgens J.A."/>
            <person name="Kallen N."/>
            <person name="Kersten P."/>
            <person name="Kohler A."/>
            <person name="Kuees U."/>
            <person name="Kumar T.K.A."/>
            <person name="Kuo A."/>
            <person name="LaButti K."/>
            <person name="Larrondo L.F."/>
            <person name="Lindquist E."/>
            <person name="Ling A."/>
            <person name="Lombard V."/>
            <person name="Lucas S."/>
            <person name="Lundell T."/>
            <person name="Martin R."/>
            <person name="McLaughlin D.J."/>
            <person name="Morgenstern I."/>
            <person name="Morin E."/>
            <person name="Murat C."/>
            <person name="Nagy L.G."/>
            <person name="Nolan M."/>
            <person name="Ohm R.A."/>
            <person name="Patyshakuliyeva A."/>
            <person name="Rokas A."/>
            <person name="Ruiz-Duenas F.J."/>
            <person name="Sabat G."/>
            <person name="Salamov A."/>
            <person name="Samejima M."/>
            <person name="Schmutz J."/>
            <person name="Slot J.C."/>
            <person name="St John F."/>
            <person name="Stenlid J."/>
            <person name="Sun H."/>
            <person name="Sun S."/>
            <person name="Syed K."/>
            <person name="Tsang A."/>
            <person name="Wiebenga A."/>
            <person name="Young D."/>
            <person name="Pisabarro A."/>
            <person name="Eastwood D.C."/>
            <person name="Martin F."/>
            <person name="Cullen D."/>
            <person name="Grigoriev I.V."/>
            <person name="Hibbett D.S."/>
        </authorList>
    </citation>
    <scope>NUCLEOTIDE SEQUENCE [LARGE SCALE GENOMIC DNA]</scope>
    <source>
        <strain evidence="3 4">ATCC 11539</strain>
    </source>
</reference>
<dbReference type="SUPFAM" id="SSF53474">
    <property type="entry name" value="alpha/beta-Hydrolases"/>
    <property type="match status" value="1"/>
</dbReference>
<evidence type="ECO:0000259" key="2">
    <source>
        <dbReference type="Pfam" id="PF12697"/>
    </source>
</evidence>
<evidence type="ECO:0000313" key="3">
    <source>
        <dbReference type="EMBL" id="EPQ51885.1"/>
    </source>
</evidence>
<dbReference type="AlphaFoldDB" id="S7RCD6"/>
<feature type="compositionally biased region" description="Low complexity" evidence="1">
    <location>
        <begin position="30"/>
        <end position="43"/>
    </location>
</feature>
<dbReference type="HOGENOM" id="CLU_032490_1_0_1"/>
<dbReference type="RefSeq" id="XP_007869769.1">
    <property type="nucleotide sequence ID" value="XM_007871578.1"/>
</dbReference>
<evidence type="ECO:0000256" key="1">
    <source>
        <dbReference type="SAM" id="MobiDB-lite"/>
    </source>
</evidence>
<dbReference type="EMBL" id="KB469309">
    <property type="protein sequence ID" value="EPQ51885.1"/>
    <property type="molecule type" value="Genomic_DNA"/>
</dbReference>
<evidence type="ECO:0000313" key="4">
    <source>
        <dbReference type="Proteomes" id="UP000030669"/>
    </source>
</evidence>
<protein>
    <recommendedName>
        <fullName evidence="2">AB hydrolase-1 domain-containing protein</fullName>
    </recommendedName>
</protein>
<dbReference type="Proteomes" id="UP000030669">
    <property type="component" value="Unassembled WGS sequence"/>
</dbReference>
<feature type="domain" description="AB hydrolase-1" evidence="2">
    <location>
        <begin position="151"/>
        <end position="401"/>
    </location>
</feature>
<dbReference type="OrthoDB" id="94039at2759"/>
<proteinExistence type="predicted"/>
<dbReference type="InterPro" id="IPR000073">
    <property type="entry name" value="AB_hydrolase_1"/>
</dbReference>
<organism evidence="3 4">
    <name type="scientific">Gloeophyllum trabeum (strain ATCC 11539 / FP-39264 / Madison 617)</name>
    <name type="common">Brown rot fungus</name>
    <dbReference type="NCBI Taxonomy" id="670483"/>
    <lineage>
        <taxon>Eukaryota</taxon>
        <taxon>Fungi</taxon>
        <taxon>Dikarya</taxon>
        <taxon>Basidiomycota</taxon>
        <taxon>Agaricomycotina</taxon>
        <taxon>Agaricomycetes</taxon>
        <taxon>Gloeophyllales</taxon>
        <taxon>Gloeophyllaceae</taxon>
        <taxon>Gloeophyllum</taxon>
    </lineage>
</organism>
<accession>S7RCD6</accession>
<dbReference type="KEGG" id="gtr:GLOTRDRAFT_123030"/>
<name>S7RCD6_GLOTA</name>
<keyword evidence="4" id="KW-1185">Reference proteome</keyword>
<gene>
    <name evidence="3" type="ORF">GLOTRDRAFT_123030</name>
</gene>
<dbReference type="Gene3D" id="3.40.50.1820">
    <property type="entry name" value="alpha/beta hydrolase"/>
    <property type="match status" value="1"/>
</dbReference>
<dbReference type="Pfam" id="PF12697">
    <property type="entry name" value="Abhydrolase_6"/>
    <property type="match status" value="1"/>
</dbReference>
<dbReference type="eggNOG" id="ENOG502S3SW">
    <property type="taxonomic scope" value="Eukaryota"/>
</dbReference>
<feature type="region of interest" description="Disordered" evidence="1">
    <location>
        <begin position="22"/>
        <end position="64"/>
    </location>
</feature>
<sequence>MVSTIAPTNTHTTMDDADAEQWEAEYEQSPCAPACAPPTDTSPYPNPPATPSTTFPSIPPPSAPFPERATHVVPAAWGRCTPAVPVPDLGGKGRRKERVREVAEELVGMKERWGRGEGGGGAGAGAGDERVLWLCVNRYAPARGEGRGVTLFFAHAIGFPKEIWEPTIARLLAHTRGRVDIAEIWCIESVQNGDSALLNDGNLGGLYDWQDHARDILAFLTAYLPASPSSTSSSLPTFLPRVPAPLSAHRAQHGYTSRTLVAIGHSFGGCTTALAATARPALFSALVLVDPVIIPHGCYPPRTVRGLVRGALARREGWRSRAEARRVLDRSPFFAAWDPEALGVYVECGLVAQEGAGAGVRLKTSGVQEAILFTDTRVPAETFERLAALPARVALHWVMPGRPAELGRREMGERCWRRRANAGNVVVERASHLVGVLVFFVLGAR</sequence>